<evidence type="ECO:0000256" key="1">
    <source>
        <dbReference type="SAM" id="SignalP"/>
    </source>
</evidence>
<organism evidence="2 3">
    <name type="scientific">Belliella alkalica</name>
    <dbReference type="NCBI Taxonomy" id="1730871"/>
    <lineage>
        <taxon>Bacteria</taxon>
        <taxon>Pseudomonadati</taxon>
        <taxon>Bacteroidota</taxon>
        <taxon>Cytophagia</taxon>
        <taxon>Cytophagales</taxon>
        <taxon>Cyclobacteriaceae</taxon>
        <taxon>Belliella</taxon>
    </lineage>
</organism>
<dbReference type="Proteomes" id="UP001165430">
    <property type="component" value="Unassembled WGS sequence"/>
</dbReference>
<protein>
    <recommendedName>
        <fullName evidence="4">Lipoprotein</fullName>
    </recommendedName>
</protein>
<feature type="chain" id="PRO_5046466681" description="Lipoprotein" evidence="1">
    <location>
        <begin position="24"/>
        <end position="234"/>
    </location>
</feature>
<keyword evidence="1" id="KW-0732">Signal</keyword>
<dbReference type="RefSeq" id="WP_241410048.1">
    <property type="nucleotide sequence ID" value="NZ_JAKZGO010000002.1"/>
</dbReference>
<evidence type="ECO:0000313" key="2">
    <source>
        <dbReference type="EMBL" id="MCH7412466.1"/>
    </source>
</evidence>
<proteinExistence type="predicted"/>
<accession>A0ABS9V7S4</accession>
<feature type="signal peptide" evidence="1">
    <location>
        <begin position="1"/>
        <end position="23"/>
    </location>
</feature>
<evidence type="ECO:0008006" key="4">
    <source>
        <dbReference type="Google" id="ProtNLM"/>
    </source>
</evidence>
<reference evidence="2" key="1">
    <citation type="submission" date="2022-03" db="EMBL/GenBank/DDBJ databases">
        <title>De novo assembled genomes of Belliella spp. (Cyclobacteriaceae) strains.</title>
        <authorList>
            <person name="Szabo A."/>
            <person name="Korponai K."/>
            <person name="Felfoldi T."/>
        </authorList>
    </citation>
    <scope>NUCLEOTIDE SEQUENCE</scope>
    <source>
        <strain evidence="2">DSM 111903</strain>
    </source>
</reference>
<keyword evidence="3" id="KW-1185">Reference proteome</keyword>
<dbReference type="EMBL" id="JAKZGO010000002">
    <property type="protein sequence ID" value="MCH7412466.1"/>
    <property type="molecule type" value="Genomic_DNA"/>
</dbReference>
<sequence>MKTIAIALNLSLLLAASMCGSNSEEKSIFGSSSNNKADHSCLLEYTGENTGKFFTEELISDLANGNPIAADHYERRNMYKYSWKEDGIIHFIGFDDMETAEKLRLKRNDKNKDIPNLVVDYTKNNYRDKTPEEVERLNKLINDELEKSKDPNANASSNKTLQSTVMSMQQNSYITLDTKADYAVYNKRGFGVYVVVGEVLLSLSAQVGPYGSVDEEKSIELARKLADKVATICK</sequence>
<evidence type="ECO:0000313" key="3">
    <source>
        <dbReference type="Proteomes" id="UP001165430"/>
    </source>
</evidence>
<name>A0ABS9V7S4_9BACT</name>
<comment type="caution">
    <text evidence="2">The sequence shown here is derived from an EMBL/GenBank/DDBJ whole genome shotgun (WGS) entry which is preliminary data.</text>
</comment>
<gene>
    <name evidence="2" type="ORF">MM213_03140</name>
</gene>